<gene>
    <name evidence="10" type="ORF">LITE_LOCUS1484</name>
</gene>
<comment type="similarity">
    <text evidence="7">Belongs to the SFH family.</text>
</comment>
<protein>
    <recommendedName>
        <fullName evidence="9">CRAL-TRIO domain-containing protein</fullName>
    </recommendedName>
</protein>
<accession>A0AAV0GXV5</accession>
<sequence length="581" mass="65494">MGDTMMYGIPDKNPRPGLDEFSEEEKKKKAGGGGGSFKKKVSNKFRNSLTMTKKGRRNSRVMSVSIADEIDAEELRAVDAFRQALILDELLPNRHDDHHMMLRFLKARKFDIEKAKQMWSDMIQWRKEFGTDSIMEDFEFKEVDEVLQYYPQGYHGVDKDGRPVYIEKLGEVDANKLVQVTSLDRYVKYHVQEFEKVFTYKFPACSIAAKKHIDQSTTIIDVQGVGLKQFTKTARELISRIQKIDGDNYPETLNRMFIINGGAGFRLLWNTVKSFLDPKTAAKIHVLGNKYQSKLLEVIDASELPSFFGGTCTCADKGGCMRSSKGPWNDPDILKMVQNGEGKCHRRTLSGIEEKSIPEDKETIIKVSSNEAEDLKPYPVPEDLPIVNMMSKITPDEYEKSIQVFEKTIDANWKPSPGKVVLPEDGTIVPANGKHMMGGVMAVVMGVVSLIRMTKTMPRKLTEAAIYGSKTYYSDSLNDPAAVAAGTSGFTESSITTSDYKNMMLRMAEVEDKLNVLCSKPDGIPPEKEAMLINAISRAEVLEKELCATKMLLVEAMGKQQELLAYIEKKNKKKKRHFFGF</sequence>
<dbReference type="EMBL" id="CAMGYJ010000002">
    <property type="protein sequence ID" value="CAI0377516.1"/>
    <property type="molecule type" value="Genomic_DNA"/>
</dbReference>
<dbReference type="SUPFAM" id="SSF52087">
    <property type="entry name" value="CRAL/TRIO domain"/>
    <property type="match status" value="1"/>
</dbReference>
<evidence type="ECO:0000256" key="5">
    <source>
        <dbReference type="ARBA" id="ARBA00023034"/>
    </source>
</evidence>
<reference evidence="10" key="1">
    <citation type="submission" date="2022-08" db="EMBL/GenBank/DDBJ databases">
        <authorList>
            <person name="Gutierrez-Valencia J."/>
        </authorList>
    </citation>
    <scope>NUCLEOTIDE SEQUENCE</scope>
</reference>
<dbReference type="PROSITE" id="PS50191">
    <property type="entry name" value="CRAL_TRIO"/>
    <property type="match status" value="1"/>
</dbReference>
<organism evidence="10 11">
    <name type="scientific">Linum tenue</name>
    <dbReference type="NCBI Taxonomy" id="586396"/>
    <lineage>
        <taxon>Eukaryota</taxon>
        <taxon>Viridiplantae</taxon>
        <taxon>Streptophyta</taxon>
        <taxon>Embryophyta</taxon>
        <taxon>Tracheophyta</taxon>
        <taxon>Spermatophyta</taxon>
        <taxon>Magnoliopsida</taxon>
        <taxon>eudicotyledons</taxon>
        <taxon>Gunneridae</taxon>
        <taxon>Pentapetalae</taxon>
        <taxon>rosids</taxon>
        <taxon>fabids</taxon>
        <taxon>Malpighiales</taxon>
        <taxon>Linaceae</taxon>
        <taxon>Linum</taxon>
    </lineage>
</organism>
<evidence type="ECO:0000256" key="8">
    <source>
        <dbReference type="SAM" id="MobiDB-lite"/>
    </source>
</evidence>
<dbReference type="PANTHER" id="PTHR45657">
    <property type="entry name" value="CRAL-TRIO DOMAIN-CONTAINING PROTEIN YKL091C-RELATED"/>
    <property type="match status" value="1"/>
</dbReference>
<keyword evidence="6" id="KW-0175">Coiled coil</keyword>
<dbReference type="PRINTS" id="PR00180">
    <property type="entry name" value="CRETINALDHBP"/>
</dbReference>
<dbReference type="InterPro" id="IPR036865">
    <property type="entry name" value="CRAL-TRIO_dom_sf"/>
</dbReference>
<proteinExistence type="inferred from homology"/>
<evidence type="ECO:0000256" key="2">
    <source>
        <dbReference type="ARBA" id="ARBA00004395"/>
    </source>
</evidence>
<dbReference type="CDD" id="cd00170">
    <property type="entry name" value="SEC14"/>
    <property type="match status" value="1"/>
</dbReference>
<evidence type="ECO:0000256" key="7">
    <source>
        <dbReference type="ARBA" id="ARBA00038020"/>
    </source>
</evidence>
<comment type="caution">
    <text evidence="10">The sequence shown here is derived from an EMBL/GenBank/DDBJ whole genome shotgun (WGS) entry which is preliminary data.</text>
</comment>
<dbReference type="InterPro" id="IPR011074">
    <property type="entry name" value="CRAL/TRIO_N_dom"/>
</dbReference>
<evidence type="ECO:0000259" key="9">
    <source>
        <dbReference type="PROSITE" id="PS50191"/>
    </source>
</evidence>
<evidence type="ECO:0000256" key="1">
    <source>
        <dbReference type="ARBA" id="ARBA00004202"/>
    </source>
</evidence>
<dbReference type="Pfam" id="PF00650">
    <property type="entry name" value="CRAL_TRIO"/>
    <property type="match status" value="1"/>
</dbReference>
<name>A0AAV0GXV5_9ROSI</name>
<dbReference type="Gene3D" id="1.10.8.20">
    <property type="entry name" value="N-terminal domain of phosphatidylinositol transfer protein sec14p"/>
    <property type="match status" value="1"/>
</dbReference>
<dbReference type="SMART" id="SM00516">
    <property type="entry name" value="SEC14"/>
    <property type="match status" value="1"/>
</dbReference>
<keyword evidence="4" id="KW-0653">Protein transport</keyword>
<dbReference type="SUPFAM" id="SSF46938">
    <property type="entry name" value="CRAL/TRIO N-terminal domain"/>
    <property type="match status" value="1"/>
</dbReference>
<keyword evidence="5" id="KW-0333">Golgi apparatus</keyword>
<feature type="domain" description="CRAL-TRIO" evidence="9">
    <location>
        <begin position="142"/>
        <end position="316"/>
    </location>
</feature>
<dbReference type="Pfam" id="PF03765">
    <property type="entry name" value="CRAL_TRIO_N"/>
    <property type="match status" value="1"/>
</dbReference>
<dbReference type="GO" id="GO:0005886">
    <property type="term" value="C:plasma membrane"/>
    <property type="evidence" value="ECO:0007669"/>
    <property type="project" value="UniProtKB-SubCell"/>
</dbReference>
<dbReference type="FunFam" id="3.40.525.10:FF:000011">
    <property type="entry name" value="SEC14 cytosolic factor"/>
    <property type="match status" value="1"/>
</dbReference>
<feature type="region of interest" description="Disordered" evidence="8">
    <location>
        <begin position="1"/>
        <end position="39"/>
    </location>
</feature>
<dbReference type="InterPro" id="IPR001251">
    <property type="entry name" value="CRAL-TRIO_dom"/>
</dbReference>
<evidence type="ECO:0000256" key="3">
    <source>
        <dbReference type="ARBA" id="ARBA00022448"/>
    </source>
</evidence>
<evidence type="ECO:0000256" key="4">
    <source>
        <dbReference type="ARBA" id="ARBA00022927"/>
    </source>
</evidence>
<dbReference type="Gene3D" id="3.40.525.10">
    <property type="entry name" value="CRAL-TRIO lipid binding domain"/>
    <property type="match status" value="1"/>
</dbReference>
<dbReference type="GO" id="GO:0015031">
    <property type="term" value="P:protein transport"/>
    <property type="evidence" value="ECO:0007669"/>
    <property type="project" value="UniProtKB-KW"/>
</dbReference>
<evidence type="ECO:0000313" key="11">
    <source>
        <dbReference type="Proteomes" id="UP001154282"/>
    </source>
</evidence>
<dbReference type="SMART" id="SM01100">
    <property type="entry name" value="CRAL_TRIO_N"/>
    <property type="match status" value="1"/>
</dbReference>
<dbReference type="GO" id="GO:0000139">
    <property type="term" value="C:Golgi membrane"/>
    <property type="evidence" value="ECO:0007669"/>
    <property type="project" value="UniProtKB-SubCell"/>
</dbReference>
<dbReference type="InterPro" id="IPR051026">
    <property type="entry name" value="PI/PC_transfer"/>
</dbReference>
<evidence type="ECO:0000256" key="6">
    <source>
        <dbReference type="ARBA" id="ARBA00023054"/>
    </source>
</evidence>
<dbReference type="Proteomes" id="UP001154282">
    <property type="component" value="Unassembled WGS sequence"/>
</dbReference>
<keyword evidence="11" id="KW-1185">Reference proteome</keyword>
<dbReference type="PANTHER" id="PTHR45657:SF1">
    <property type="entry name" value="CRAL-TRIO DOMAIN-CONTAINING PROTEIN YKL091C-RELATED"/>
    <property type="match status" value="1"/>
</dbReference>
<keyword evidence="3" id="KW-0813">Transport</keyword>
<comment type="subcellular location">
    <subcellularLocation>
        <location evidence="1">Cell membrane</location>
        <topology evidence="1">Peripheral membrane protein</topology>
    </subcellularLocation>
    <subcellularLocation>
        <location evidence="2">Golgi apparatus membrane</location>
        <topology evidence="2">Peripheral membrane protein</topology>
    </subcellularLocation>
</comment>
<dbReference type="InterPro" id="IPR036273">
    <property type="entry name" value="CRAL/TRIO_N_dom_sf"/>
</dbReference>
<evidence type="ECO:0000313" key="10">
    <source>
        <dbReference type="EMBL" id="CAI0377516.1"/>
    </source>
</evidence>
<dbReference type="AlphaFoldDB" id="A0AAV0GXV5"/>